<dbReference type="Pfam" id="PF00027">
    <property type="entry name" value="cNMP_binding"/>
    <property type="match status" value="1"/>
</dbReference>
<dbReference type="SUPFAM" id="SSF51206">
    <property type="entry name" value="cAMP-binding domain-like"/>
    <property type="match status" value="1"/>
</dbReference>
<dbReference type="PANTHER" id="PTHR11635:SF152">
    <property type="entry name" value="CAMP-DEPENDENT PROTEIN KINASE TYPE I REGULATORY SUBUNIT-RELATED"/>
    <property type="match status" value="1"/>
</dbReference>
<dbReference type="CDD" id="cd00038">
    <property type="entry name" value="CAP_ED"/>
    <property type="match status" value="1"/>
</dbReference>
<dbReference type="SMART" id="SM00100">
    <property type="entry name" value="cNMP"/>
    <property type="match status" value="1"/>
</dbReference>
<feature type="transmembrane region" description="Helical" evidence="2">
    <location>
        <begin position="29"/>
        <end position="50"/>
    </location>
</feature>
<dbReference type="GO" id="GO:0005952">
    <property type="term" value="C:cAMP-dependent protein kinase complex"/>
    <property type="evidence" value="ECO:0007669"/>
    <property type="project" value="InterPro"/>
</dbReference>
<dbReference type="PROSITE" id="PS50042">
    <property type="entry name" value="CNMP_BINDING_3"/>
    <property type="match status" value="1"/>
</dbReference>
<keyword evidence="2" id="KW-0472">Membrane</keyword>
<dbReference type="AlphaFoldDB" id="A0A2M8PB26"/>
<dbReference type="InterPro" id="IPR000595">
    <property type="entry name" value="cNMP-bd_dom"/>
</dbReference>
<keyword evidence="2" id="KW-1133">Transmembrane helix</keyword>
<sequence length="450" mass="49896">LIYPWLGFLLAILLHAAYNNSVTLLGEGAHLLMIAILVGAFGAFMTWRQIQRGLQDEKKRIDAMLNMRGVTEKDRRALQQLGTDAIDRVFEDLSGRFGRRIAEQMRRLMVVQANIGILKSNLNTPASERLRSAWRKEIDELTAEMGALQRKIGTLAMVFFRGVFLDKQQRLYENVGRSLAESEHTEVHQFDTLMLAAERAKTFEPAELERLANMLRRAPIFRDVSLADLENLSRSVREIAFEDGQIVFDQGQSGDTLYMIESGAIALYKVGADGVEKLLRLCNAGDVVGELALIDGSPRSARARAKGDLLVIEVQRTHFNLFLKSRPQVVLAMLQFLAERVRETTKALETSIHWAHQVAAGKFTEARALSMLAASESIAAVEEATPTEPERAVSMDTAVQLPVMLGGAFGRAAAELERRAKAQAEARKGEGRSGIWARFSKDESATDGTA</sequence>
<evidence type="ECO:0000313" key="5">
    <source>
        <dbReference type="Proteomes" id="UP000229681"/>
    </source>
</evidence>
<evidence type="ECO:0000259" key="3">
    <source>
        <dbReference type="PROSITE" id="PS50042"/>
    </source>
</evidence>
<evidence type="ECO:0000256" key="1">
    <source>
        <dbReference type="SAM" id="MobiDB-lite"/>
    </source>
</evidence>
<dbReference type="PANTHER" id="PTHR11635">
    <property type="entry name" value="CAMP-DEPENDENT PROTEIN KINASE REGULATORY CHAIN"/>
    <property type="match status" value="1"/>
</dbReference>
<dbReference type="InterPro" id="IPR014710">
    <property type="entry name" value="RmlC-like_jellyroll"/>
</dbReference>
<name>A0A2M8PB26_9CHLR</name>
<dbReference type="EMBL" id="PGTM01000279">
    <property type="protein sequence ID" value="PJF34756.1"/>
    <property type="molecule type" value="Genomic_DNA"/>
</dbReference>
<dbReference type="GO" id="GO:0034236">
    <property type="term" value="F:protein kinase A catalytic subunit binding"/>
    <property type="evidence" value="ECO:0007669"/>
    <property type="project" value="TreeGrafter"/>
</dbReference>
<proteinExistence type="predicted"/>
<feature type="non-terminal residue" evidence="4">
    <location>
        <position position="1"/>
    </location>
</feature>
<organism evidence="4 5">
    <name type="scientific">Candidatus Thermofonsia Clade 1 bacterium</name>
    <dbReference type="NCBI Taxonomy" id="2364210"/>
    <lineage>
        <taxon>Bacteria</taxon>
        <taxon>Bacillati</taxon>
        <taxon>Chloroflexota</taxon>
        <taxon>Candidatus Thermofontia</taxon>
        <taxon>Candidatus Thermofonsia Clade 1</taxon>
    </lineage>
</organism>
<dbReference type="InterPro" id="IPR018488">
    <property type="entry name" value="cNMP-bd_CS"/>
</dbReference>
<evidence type="ECO:0000313" key="4">
    <source>
        <dbReference type="EMBL" id="PJF34756.1"/>
    </source>
</evidence>
<reference evidence="4 5" key="1">
    <citation type="submission" date="2017-11" db="EMBL/GenBank/DDBJ databases">
        <title>Evolution of Phototrophy in the Chloroflexi Phylum Driven by Horizontal Gene Transfer.</title>
        <authorList>
            <person name="Ward L.M."/>
            <person name="Hemp J."/>
            <person name="Shih P.M."/>
            <person name="Mcglynn S.E."/>
            <person name="Fischer W."/>
        </authorList>
    </citation>
    <scope>NUCLEOTIDE SEQUENCE [LARGE SCALE GENOMIC DNA]</scope>
    <source>
        <strain evidence="4">JP3_13</strain>
    </source>
</reference>
<feature type="region of interest" description="Disordered" evidence="1">
    <location>
        <begin position="424"/>
        <end position="450"/>
    </location>
</feature>
<keyword evidence="2" id="KW-0812">Transmembrane</keyword>
<dbReference type="Gene3D" id="2.60.120.10">
    <property type="entry name" value="Jelly Rolls"/>
    <property type="match status" value="1"/>
</dbReference>
<dbReference type="PRINTS" id="PR00103">
    <property type="entry name" value="CAMPKINASE"/>
</dbReference>
<dbReference type="GO" id="GO:0004862">
    <property type="term" value="F:cAMP-dependent protein kinase inhibitor activity"/>
    <property type="evidence" value="ECO:0007669"/>
    <property type="project" value="TreeGrafter"/>
</dbReference>
<dbReference type="Proteomes" id="UP000229681">
    <property type="component" value="Unassembled WGS sequence"/>
</dbReference>
<gene>
    <name evidence="4" type="ORF">CUN49_14025</name>
</gene>
<dbReference type="InterPro" id="IPR050503">
    <property type="entry name" value="cAMP-dep_PK_reg_su-like"/>
</dbReference>
<dbReference type="InterPro" id="IPR018490">
    <property type="entry name" value="cNMP-bd_dom_sf"/>
</dbReference>
<dbReference type="GO" id="GO:0005829">
    <property type="term" value="C:cytosol"/>
    <property type="evidence" value="ECO:0007669"/>
    <property type="project" value="TreeGrafter"/>
</dbReference>
<feature type="domain" description="Cyclic nucleotide-binding" evidence="3">
    <location>
        <begin position="220"/>
        <end position="340"/>
    </location>
</feature>
<dbReference type="PROSITE" id="PS00889">
    <property type="entry name" value="CNMP_BINDING_2"/>
    <property type="match status" value="1"/>
</dbReference>
<protein>
    <recommendedName>
        <fullName evidence="3">Cyclic nucleotide-binding domain-containing protein</fullName>
    </recommendedName>
</protein>
<comment type="caution">
    <text evidence="4">The sequence shown here is derived from an EMBL/GenBank/DDBJ whole genome shotgun (WGS) entry which is preliminary data.</text>
</comment>
<accession>A0A2M8PB26</accession>
<evidence type="ECO:0000256" key="2">
    <source>
        <dbReference type="SAM" id="Phobius"/>
    </source>
</evidence>
<dbReference type="GO" id="GO:0030552">
    <property type="term" value="F:cAMP binding"/>
    <property type="evidence" value="ECO:0007669"/>
    <property type="project" value="TreeGrafter"/>
</dbReference>